<evidence type="ECO:0000313" key="3">
    <source>
        <dbReference type="EMBL" id="BDW92038.1"/>
    </source>
</evidence>
<evidence type="ECO:0000256" key="1">
    <source>
        <dbReference type="ARBA" id="ARBA00022729"/>
    </source>
</evidence>
<dbReference type="Pfam" id="PF13517">
    <property type="entry name" value="FG-GAP_3"/>
    <property type="match status" value="4"/>
</dbReference>
<dbReference type="InterPro" id="IPR013517">
    <property type="entry name" value="FG-GAP"/>
</dbReference>
<accession>A0AA48HGY1</accession>
<dbReference type="RefSeq" id="WP_338196919.1">
    <property type="nucleotide sequence ID" value="NZ_AP027268.1"/>
</dbReference>
<dbReference type="PROSITE" id="PS51257">
    <property type="entry name" value="PROKAR_LIPOPROTEIN"/>
    <property type="match status" value="1"/>
</dbReference>
<evidence type="ECO:0000313" key="4">
    <source>
        <dbReference type="Proteomes" id="UP001330184"/>
    </source>
</evidence>
<dbReference type="Gene3D" id="2.130.10.130">
    <property type="entry name" value="Integrin alpha, N-terminal"/>
    <property type="match status" value="3"/>
</dbReference>
<dbReference type="Proteomes" id="UP001330184">
    <property type="component" value="Chromosome"/>
</dbReference>
<dbReference type="EMBL" id="AP027268">
    <property type="protein sequence ID" value="BDW92038.1"/>
    <property type="molecule type" value="Genomic_DNA"/>
</dbReference>
<protein>
    <recommendedName>
        <fullName evidence="2">ASPIC/UnbV domain-containing protein</fullName>
    </recommendedName>
</protein>
<dbReference type="SUPFAM" id="SSF69318">
    <property type="entry name" value="Integrin alpha N-terminal domain"/>
    <property type="match status" value="2"/>
</dbReference>
<gene>
    <name evidence="3" type="ORF">MACH07_08700</name>
</gene>
<dbReference type="PANTHER" id="PTHR16026:SF0">
    <property type="entry name" value="CARTILAGE ACIDIC PROTEIN 1"/>
    <property type="match status" value="1"/>
</dbReference>
<feature type="domain" description="ASPIC/UnbV" evidence="2">
    <location>
        <begin position="525"/>
        <end position="592"/>
    </location>
</feature>
<dbReference type="AlphaFoldDB" id="A0AA48HGY1"/>
<keyword evidence="4" id="KW-1185">Reference proteome</keyword>
<evidence type="ECO:0000259" key="2">
    <source>
        <dbReference type="Pfam" id="PF07593"/>
    </source>
</evidence>
<dbReference type="InterPro" id="IPR011519">
    <property type="entry name" value="UnbV_ASPIC"/>
</dbReference>
<dbReference type="InterPro" id="IPR028994">
    <property type="entry name" value="Integrin_alpha_N"/>
</dbReference>
<organism evidence="3 4">
    <name type="scientific">Flagellimonas marinaquae</name>
    <dbReference type="NCBI Taxonomy" id="254955"/>
    <lineage>
        <taxon>Bacteria</taxon>
        <taxon>Pseudomonadati</taxon>
        <taxon>Bacteroidota</taxon>
        <taxon>Flavobacteriia</taxon>
        <taxon>Flavobacteriales</taxon>
        <taxon>Flavobacteriaceae</taxon>
        <taxon>Flagellimonas</taxon>
    </lineage>
</organism>
<dbReference type="PANTHER" id="PTHR16026">
    <property type="entry name" value="CARTILAGE ACIDIC PROTEIN 1"/>
    <property type="match status" value="1"/>
</dbReference>
<keyword evidence="1" id="KW-0732">Signal</keyword>
<name>A0AA48HGY1_9FLAO</name>
<proteinExistence type="predicted"/>
<sequence length="1098" mass="122521">MKGPFYIIIGVVLTVLSCGRDKDDTLFLLKKSSHTGIQFTNTLTQTPDLNILNYLYFYNGAGVASGDFNGDGLVDLYFTSNQGKDKLYLNQGNLAFKDVTQESNLRNETGWTTGVTHADINNDGLLDLYICKVGDHGIIRGQNLLFINQGNNENGIPTFKEKSKEYGLNFIGYSTQAAFFDYDLDGDLDMYLMNHSVNPNRSYGKGNKRKIVDSMSGDVLFRNDDGKFVNVSKEAGIFQGTIGYGLGLAVSDINNDGFPDIYIGNDFFENDYLYINQKNGTFKEIISADNTKLGHTTHFSMGNDIADVNNDGLADILSLDMLPEDLETYKTSGLEHSYPVYQQYLKNGFAPQFMQNTLHLNLDGENFGEIANLSGIDATEWSWGALFADYDNDGHKDLFISNGIQGVTNDMDYINYISNKEIQQNIEKGLSDKDMKLIDRLPKKKVQNYFFKNGGSANFKNVTELWSPPSPSYSNGCVYADLDNDGDLEIIVNNVNQEAFVMENTLKNGNYLKIKFKGSNKNTFGIGSKVILHNKNRISVQENIATRGFMSAKDNSLNFGIGNDTIIDSIQIVWPQGKFQTLYKVDANQVLTVSYANASGNYYKNTESKGTSDYTSSPTQLNFKHKEYPSLDFDRNPLTPFAYSNEGPSTAVADINNDGLEDLFICGGKKQASKLYLQNQTGAFQEYQPELFEPDAINEDTDQVFADIDADGDLDLIVVSGGNEFTNGKPLQPRLYRNIKGQFSKEDNTFNEIEINASKIDAVDFDNDGDLDLFIASNAVPTKFGAKSNQFLLENDGKGNFRNITPEFAPNLSSLGNIKDFVWKDIDKNGFPDLIVAGHWIPISIYLNNGKQLLPQVNNGLAHTNGWWNCIELGDMDNDGDLDILAGNWGLNTKFSASVSKPITLYINDFDNNGSIETVVTHYHGDRETAFASKDELSKQMPFLNKKFLFYKDFAKASLEELFGEEKLQQATKRQVYMLGTSYFENDGNNSFTLKPLPRLVQSSSVNDIHLAKNNKEKINEILMVGNNFEISTQLGRLDASHGFLLTNNEQGNITWKQSLGISGAARKIKRINRNGNTGFIITMNNEAPIFLVKNSDR</sequence>
<dbReference type="InterPro" id="IPR027039">
    <property type="entry name" value="Crtac1"/>
</dbReference>
<dbReference type="Pfam" id="PF07593">
    <property type="entry name" value="UnbV_ASPIC"/>
    <property type="match status" value="1"/>
</dbReference>
<reference evidence="3 4" key="1">
    <citation type="submission" date="2023-01" db="EMBL/GenBank/DDBJ databases">
        <title>Complete genome sequence of Muricauda aquimarina strain IFOP_LL357.</title>
        <authorList>
            <person name="Gajardo G."/>
            <person name="Ueki S."/>
            <person name="Maruyama F."/>
        </authorList>
    </citation>
    <scope>NUCLEOTIDE SEQUENCE [LARGE SCALE GENOMIC DNA]</scope>
    <source>
        <strain evidence="3 4">IFOP_LL357</strain>
    </source>
</reference>